<reference evidence="2 3" key="1">
    <citation type="submission" date="2023-04" db="EMBL/GenBank/DDBJ databases">
        <title>Streptomyces chengmaiensis sp. nov. isolated from the stem of mangrove plant in Hainan.</title>
        <authorList>
            <person name="Huang X."/>
            <person name="Zhou S."/>
            <person name="Chu X."/>
            <person name="Xie Y."/>
            <person name="Lin Y."/>
        </authorList>
    </citation>
    <scope>NUCLEOTIDE SEQUENCE [LARGE SCALE GENOMIC DNA]</scope>
    <source>
        <strain evidence="2 3">HNM0663</strain>
    </source>
</reference>
<feature type="region of interest" description="Disordered" evidence="1">
    <location>
        <begin position="183"/>
        <end position="206"/>
    </location>
</feature>
<evidence type="ECO:0000256" key="1">
    <source>
        <dbReference type="SAM" id="MobiDB-lite"/>
    </source>
</evidence>
<evidence type="ECO:0000313" key="2">
    <source>
        <dbReference type="EMBL" id="MDH2388182.1"/>
    </source>
</evidence>
<protein>
    <submittedName>
        <fullName evidence="2">Uncharacterized protein</fullName>
    </submittedName>
</protein>
<dbReference type="EMBL" id="JARWBG010000004">
    <property type="protein sequence ID" value="MDH2388182.1"/>
    <property type="molecule type" value="Genomic_DNA"/>
</dbReference>
<dbReference type="Proteomes" id="UP001223144">
    <property type="component" value="Unassembled WGS sequence"/>
</dbReference>
<name>A0ABT6HHE5_9ACTN</name>
<keyword evidence="3" id="KW-1185">Reference proteome</keyword>
<comment type="caution">
    <text evidence="2">The sequence shown here is derived from an EMBL/GenBank/DDBJ whole genome shotgun (WGS) entry which is preliminary data.</text>
</comment>
<dbReference type="RefSeq" id="WP_279926495.1">
    <property type="nucleotide sequence ID" value="NZ_JARWBG010000004.1"/>
</dbReference>
<sequence>MFNPEIGEYELRLAPPATTPQQTNNALSDSSVVDDIRAARIFHQILTKELSPGIGTPEDLITAVTRAGITLPLLPDRPSLTESPTVQLIEEFYDRLVKRVRGRTLVKEMKGLRSEVRKELPRHAIDMHPTLLEEPQHSTLPSPRKRRLGHLGEQNLGPEDAEIAAPAAEKTIEHSLALLFLRLGPPPEPTELDYSPAGHGGGGAQQ</sequence>
<proteinExistence type="predicted"/>
<organism evidence="2 3">
    <name type="scientific">Streptomyces chengmaiensis</name>
    <dbReference type="NCBI Taxonomy" id="3040919"/>
    <lineage>
        <taxon>Bacteria</taxon>
        <taxon>Bacillati</taxon>
        <taxon>Actinomycetota</taxon>
        <taxon>Actinomycetes</taxon>
        <taxon>Kitasatosporales</taxon>
        <taxon>Streptomycetaceae</taxon>
        <taxon>Streptomyces</taxon>
    </lineage>
</organism>
<accession>A0ABT6HHE5</accession>
<evidence type="ECO:0000313" key="3">
    <source>
        <dbReference type="Proteomes" id="UP001223144"/>
    </source>
</evidence>
<gene>
    <name evidence="2" type="ORF">QCN29_05130</name>
</gene>
<feature type="region of interest" description="Disordered" evidence="1">
    <location>
        <begin position="134"/>
        <end position="154"/>
    </location>
</feature>